<name>A0AAN7SJG1_9COLE</name>
<organism evidence="18 19">
    <name type="scientific">Aquatica leii</name>
    <dbReference type="NCBI Taxonomy" id="1421715"/>
    <lineage>
        <taxon>Eukaryota</taxon>
        <taxon>Metazoa</taxon>
        <taxon>Ecdysozoa</taxon>
        <taxon>Arthropoda</taxon>
        <taxon>Hexapoda</taxon>
        <taxon>Insecta</taxon>
        <taxon>Pterygota</taxon>
        <taxon>Neoptera</taxon>
        <taxon>Endopterygota</taxon>
        <taxon>Coleoptera</taxon>
        <taxon>Polyphaga</taxon>
        <taxon>Elateriformia</taxon>
        <taxon>Elateroidea</taxon>
        <taxon>Lampyridae</taxon>
        <taxon>Luciolinae</taxon>
        <taxon>Aquatica</taxon>
    </lineage>
</organism>
<dbReference type="InterPro" id="IPR054504">
    <property type="entry name" value="PWWP_KDM3B"/>
</dbReference>
<comment type="similarity">
    <text evidence="13">Belongs to the JHDM2 histone demethylase family.</text>
</comment>
<dbReference type="SUPFAM" id="SSF51197">
    <property type="entry name" value="Clavaminate synthase-like"/>
    <property type="match status" value="1"/>
</dbReference>
<keyword evidence="8" id="KW-0560">Oxidoreductase</keyword>
<feature type="region of interest" description="Disordered" evidence="16">
    <location>
        <begin position="2503"/>
        <end position="2527"/>
    </location>
</feature>
<evidence type="ECO:0000256" key="3">
    <source>
        <dbReference type="ARBA" id="ARBA00022723"/>
    </source>
</evidence>
<dbReference type="Gene3D" id="2.60.120.650">
    <property type="entry name" value="Cupin"/>
    <property type="match status" value="1"/>
</dbReference>
<feature type="compositionally biased region" description="Polar residues" evidence="16">
    <location>
        <begin position="1443"/>
        <end position="1466"/>
    </location>
</feature>
<evidence type="ECO:0000256" key="6">
    <source>
        <dbReference type="ARBA" id="ARBA00022853"/>
    </source>
</evidence>
<keyword evidence="19" id="KW-1185">Reference proteome</keyword>
<dbReference type="Pfam" id="PF02373">
    <property type="entry name" value="JmjC"/>
    <property type="match status" value="1"/>
</dbReference>
<dbReference type="InterPro" id="IPR045109">
    <property type="entry name" value="LSDs-like"/>
</dbReference>
<dbReference type="GO" id="GO:0006357">
    <property type="term" value="P:regulation of transcription by RNA polymerase II"/>
    <property type="evidence" value="ECO:0007669"/>
    <property type="project" value="TreeGrafter"/>
</dbReference>
<feature type="region of interest" description="Disordered" evidence="16">
    <location>
        <begin position="1533"/>
        <end position="1695"/>
    </location>
</feature>
<proteinExistence type="inferred from homology"/>
<evidence type="ECO:0000256" key="16">
    <source>
        <dbReference type="SAM" id="MobiDB-lite"/>
    </source>
</evidence>
<feature type="compositionally biased region" description="Low complexity" evidence="16">
    <location>
        <begin position="1165"/>
        <end position="1175"/>
    </location>
</feature>
<comment type="caution">
    <text evidence="18">The sequence shown here is derived from an EMBL/GenBank/DDBJ whole genome shotgun (WGS) entry which is preliminary data.</text>
</comment>
<evidence type="ECO:0000256" key="7">
    <source>
        <dbReference type="ARBA" id="ARBA00022964"/>
    </source>
</evidence>
<feature type="region of interest" description="Disordered" evidence="16">
    <location>
        <begin position="638"/>
        <end position="658"/>
    </location>
</feature>
<dbReference type="GO" id="GO:0140683">
    <property type="term" value="F:histone H3K9me/H3K9me2 demethylase activity"/>
    <property type="evidence" value="ECO:0007669"/>
    <property type="project" value="UniProtKB-EC"/>
</dbReference>
<dbReference type="FunFam" id="2.60.120.650:FF:000004">
    <property type="entry name" value="Putative lysine-specific demethylase 3B"/>
    <property type="match status" value="1"/>
</dbReference>
<feature type="region of interest" description="Disordered" evidence="16">
    <location>
        <begin position="1108"/>
        <end position="1127"/>
    </location>
</feature>
<feature type="region of interest" description="Disordered" evidence="16">
    <location>
        <begin position="1232"/>
        <end position="1251"/>
    </location>
</feature>
<evidence type="ECO:0000313" key="19">
    <source>
        <dbReference type="Proteomes" id="UP001353858"/>
    </source>
</evidence>
<evidence type="ECO:0000259" key="17">
    <source>
        <dbReference type="PROSITE" id="PS51184"/>
    </source>
</evidence>
<evidence type="ECO:0000256" key="5">
    <source>
        <dbReference type="ARBA" id="ARBA00022833"/>
    </source>
</evidence>
<feature type="compositionally biased region" description="Basic and acidic residues" evidence="16">
    <location>
        <begin position="1663"/>
        <end position="1680"/>
    </location>
</feature>
<evidence type="ECO:0000256" key="2">
    <source>
        <dbReference type="ARBA" id="ARBA00004123"/>
    </source>
</evidence>
<keyword evidence="5" id="KW-0862">Zinc</keyword>
<dbReference type="PROSITE" id="PS51184">
    <property type="entry name" value="JMJC"/>
    <property type="match status" value="1"/>
</dbReference>
<keyword evidence="3" id="KW-0479">Metal-binding</keyword>
<comment type="catalytic activity">
    <reaction evidence="15">
        <text>N(6),N(6)-dimethyl-L-lysyl(9)-[histone H3] + 2 2-oxoglutarate + 2 O2 = L-lysyl(9)-[histone H3] + 2 formaldehyde + 2 succinate + 2 CO2</text>
        <dbReference type="Rhea" id="RHEA:60188"/>
        <dbReference type="Rhea" id="RHEA-COMP:15541"/>
        <dbReference type="Rhea" id="RHEA-COMP:15546"/>
        <dbReference type="ChEBI" id="CHEBI:15379"/>
        <dbReference type="ChEBI" id="CHEBI:16526"/>
        <dbReference type="ChEBI" id="CHEBI:16810"/>
        <dbReference type="ChEBI" id="CHEBI:16842"/>
        <dbReference type="ChEBI" id="CHEBI:29969"/>
        <dbReference type="ChEBI" id="CHEBI:30031"/>
        <dbReference type="ChEBI" id="CHEBI:61976"/>
        <dbReference type="EC" id="1.14.11.65"/>
    </reaction>
</comment>
<feature type="region of interest" description="Disordered" evidence="16">
    <location>
        <begin position="814"/>
        <end position="838"/>
    </location>
</feature>
<feature type="region of interest" description="Disordered" evidence="16">
    <location>
        <begin position="1002"/>
        <end position="1069"/>
    </location>
</feature>
<feature type="compositionally biased region" description="Basic and acidic residues" evidence="16">
    <location>
        <begin position="828"/>
        <end position="838"/>
    </location>
</feature>
<evidence type="ECO:0000256" key="13">
    <source>
        <dbReference type="ARBA" id="ARBA00037987"/>
    </source>
</evidence>
<feature type="compositionally biased region" description="Basic and acidic residues" evidence="16">
    <location>
        <begin position="1618"/>
        <end position="1630"/>
    </location>
</feature>
<protein>
    <recommendedName>
        <fullName evidence="14">[histone H3]-dimethyl-L-lysine(9) demethylase</fullName>
        <ecNumber evidence="14">1.14.11.65</ecNumber>
    </recommendedName>
</protein>
<keyword evidence="9" id="KW-0408">Iron</keyword>
<feature type="compositionally biased region" description="Polar residues" evidence="16">
    <location>
        <begin position="1176"/>
        <end position="1193"/>
    </location>
</feature>
<accession>A0AAN7SJG1</accession>
<dbReference type="GO" id="GO:0000118">
    <property type="term" value="C:histone deacetylase complex"/>
    <property type="evidence" value="ECO:0007669"/>
    <property type="project" value="TreeGrafter"/>
</dbReference>
<dbReference type="GO" id="GO:0031490">
    <property type="term" value="F:chromatin DNA binding"/>
    <property type="evidence" value="ECO:0007669"/>
    <property type="project" value="TreeGrafter"/>
</dbReference>
<evidence type="ECO:0000256" key="8">
    <source>
        <dbReference type="ARBA" id="ARBA00023002"/>
    </source>
</evidence>
<dbReference type="InterPro" id="IPR054294">
    <property type="entry name" value="DUF7030"/>
</dbReference>
<feature type="compositionally biased region" description="Basic and acidic residues" evidence="16">
    <location>
        <begin position="409"/>
        <end position="429"/>
    </location>
</feature>
<feature type="compositionally biased region" description="Polar residues" evidence="16">
    <location>
        <begin position="572"/>
        <end position="586"/>
    </location>
</feature>
<feature type="compositionally biased region" description="Polar residues" evidence="16">
    <location>
        <begin position="594"/>
        <end position="605"/>
    </location>
</feature>
<keyword evidence="4" id="KW-0863">Zinc-finger</keyword>
<dbReference type="EC" id="1.14.11.65" evidence="14"/>
<keyword evidence="10" id="KW-0805">Transcription regulation</keyword>
<feature type="region of interest" description="Disordered" evidence="16">
    <location>
        <begin position="1422"/>
        <end position="1469"/>
    </location>
</feature>
<feature type="region of interest" description="Disordered" evidence="16">
    <location>
        <begin position="498"/>
        <end position="605"/>
    </location>
</feature>
<dbReference type="GO" id="GO:0008270">
    <property type="term" value="F:zinc ion binding"/>
    <property type="evidence" value="ECO:0007669"/>
    <property type="project" value="UniProtKB-KW"/>
</dbReference>
<evidence type="ECO:0000313" key="18">
    <source>
        <dbReference type="EMBL" id="KAK4882749.1"/>
    </source>
</evidence>
<evidence type="ECO:0000256" key="1">
    <source>
        <dbReference type="ARBA" id="ARBA00001954"/>
    </source>
</evidence>
<comment type="subcellular location">
    <subcellularLocation>
        <location evidence="2">Nucleus</location>
    </subcellularLocation>
</comment>
<dbReference type="GO" id="GO:0003712">
    <property type="term" value="F:transcription coregulator activity"/>
    <property type="evidence" value="ECO:0007669"/>
    <property type="project" value="TreeGrafter"/>
</dbReference>
<feature type="region of interest" description="Disordered" evidence="16">
    <location>
        <begin position="277"/>
        <end position="362"/>
    </location>
</feature>
<keyword evidence="11" id="KW-0804">Transcription</keyword>
<dbReference type="Proteomes" id="UP001353858">
    <property type="component" value="Unassembled WGS sequence"/>
</dbReference>
<evidence type="ECO:0000256" key="4">
    <source>
        <dbReference type="ARBA" id="ARBA00022771"/>
    </source>
</evidence>
<gene>
    <name evidence="18" type="ORF">RN001_006068</name>
</gene>
<dbReference type="InterPro" id="IPR003347">
    <property type="entry name" value="JmjC_dom"/>
</dbReference>
<dbReference type="Pfam" id="PF22988">
    <property type="entry name" value="PWWP_KDM3B"/>
    <property type="match status" value="1"/>
</dbReference>
<feature type="domain" description="JmjC" evidence="17">
    <location>
        <begin position="2252"/>
        <end position="2457"/>
    </location>
</feature>
<evidence type="ECO:0000256" key="12">
    <source>
        <dbReference type="ARBA" id="ARBA00023242"/>
    </source>
</evidence>
<feature type="region of interest" description="Disordered" evidence="16">
    <location>
        <begin position="914"/>
        <end position="953"/>
    </location>
</feature>
<dbReference type="PANTHER" id="PTHR12549:SF38">
    <property type="entry name" value="JMJC DOMAIN-CONTAINING HISTONE DEMETHYLASE 2, ISOFORM A"/>
    <property type="match status" value="1"/>
</dbReference>
<dbReference type="Pfam" id="PF22987">
    <property type="entry name" value="Tudor_KDM3B"/>
    <property type="match status" value="1"/>
</dbReference>
<keyword evidence="7" id="KW-0223">Dioxygenase</keyword>
<evidence type="ECO:0000256" key="9">
    <source>
        <dbReference type="ARBA" id="ARBA00023004"/>
    </source>
</evidence>
<feature type="compositionally biased region" description="Polar residues" evidence="16">
    <location>
        <begin position="923"/>
        <end position="937"/>
    </location>
</feature>
<feature type="compositionally biased region" description="Polar residues" evidence="16">
    <location>
        <begin position="469"/>
        <end position="478"/>
    </location>
</feature>
<evidence type="ECO:0000256" key="11">
    <source>
        <dbReference type="ARBA" id="ARBA00023163"/>
    </source>
</evidence>
<dbReference type="InterPro" id="IPR054503">
    <property type="entry name" value="KDM3AB_Tudor"/>
</dbReference>
<feature type="compositionally biased region" description="Basic residues" evidence="16">
    <location>
        <begin position="353"/>
        <end position="362"/>
    </location>
</feature>
<feature type="compositionally biased region" description="Basic and acidic residues" evidence="16">
    <location>
        <begin position="1558"/>
        <end position="1574"/>
    </location>
</feature>
<evidence type="ECO:0000256" key="14">
    <source>
        <dbReference type="ARBA" id="ARBA00038951"/>
    </source>
</evidence>
<keyword evidence="6" id="KW-0156">Chromatin regulator</keyword>
<evidence type="ECO:0000256" key="10">
    <source>
        <dbReference type="ARBA" id="ARBA00023015"/>
    </source>
</evidence>
<keyword evidence="12" id="KW-0539">Nucleus</keyword>
<feature type="region of interest" description="Disordered" evidence="16">
    <location>
        <begin position="409"/>
        <end position="478"/>
    </location>
</feature>
<comment type="cofactor">
    <cofactor evidence="1">
        <name>Fe(2+)</name>
        <dbReference type="ChEBI" id="CHEBI:29033"/>
    </cofactor>
</comment>
<feature type="compositionally biased region" description="Polar residues" evidence="16">
    <location>
        <begin position="814"/>
        <end position="827"/>
    </location>
</feature>
<feature type="region of interest" description="Disordered" evidence="16">
    <location>
        <begin position="856"/>
        <end position="876"/>
    </location>
</feature>
<feature type="compositionally biased region" description="Polar residues" evidence="16">
    <location>
        <begin position="2515"/>
        <end position="2527"/>
    </location>
</feature>
<reference evidence="19" key="1">
    <citation type="submission" date="2023-01" db="EMBL/GenBank/DDBJ databases">
        <title>Key to firefly adult light organ development and bioluminescence: homeobox transcription factors regulate luciferase expression and transportation to peroxisome.</title>
        <authorList>
            <person name="Fu X."/>
        </authorList>
    </citation>
    <scope>NUCLEOTIDE SEQUENCE [LARGE SCALE GENOMIC DNA]</scope>
</reference>
<feature type="region of interest" description="Disordered" evidence="16">
    <location>
        <begin position="1292"/>
        <end position="1314"/>
    </location>
</feature>
<dbReference type="EMBL" id="JARPUR010000002">
    <property type="protein sequence ID" value="KAK4882749.1"/>
    <property type="molecule type" value="Genomic_DNA"/>
</dbReference>
<feature type="compositionally biased region" description="Low complexity" evidence="16">
    <location>
        <begin position="1238"/>
        <end position="1251"/>
    </location>
</feature>
<feature type="region of interest" description="Disordered" evidence="16">
    <location>
        <begin position="738"/>
        <end position="801"/>
    </location>
</feature>
<feature type="compositionally biased region" description="Polar residues" evidence="16">
    <location>
        <begin position="1108"/>
        <end position="1123"/>
    </location>
</feature>
<feature type="compositionally biased region" description="Polar residues" evidence="16">
    <location>
        <begin position="1633"/>
        <end position="1647"/>
    </location>
</feature>
<dbReference type="PANTHER" id="PTHR12549">
    <property type="entry name" value="JMJC DOMAIN-CONTAINING HISTONE DEMETHYLATION PROTEIN"/>
    <property type="match status" value="1"/>
</dbReference>
<feature type="compositionally biased region" description="Basic residues" evidence="16">
    <location>
        <begin position="1575"/>
        <end position="1590"/>
    </location>
</feature>
<feature type="compositionally biased region" description="Basic and acidic residues" evidence="16">
    <location>
        <begin position="502"/>
        <end position="515"/>
    </location>
</feature>
<dbReference type="GO" id="GO:0000785">
    <property type="term" value="C:chromatin"/>
    <property type="evidence" value="ECO:0007669"/>
    <property type="project" value="TreeGrafter"/>
</dbReference>
<dbReference type="SMART" id="SM00558">
    <property type="entry name" value="JmjC"/>
    <property type="match status" value="1"/>
</dbReference>
<feature type="compositionally biased region" description="Polar residues" evidence="16">
    <location>
        <begin position="279"/>
        <end position="289"/>
    </location>
</feature>
<feature type="region of interest" description="Disordered" evidence="16">
    <location>
        <begin position="1165"/>
        <end position="1198"/>
    </location>
</feature>
<evidence type="ECO:0000256" key="15">
    <source>
        <dbReference type="ARBA" id="ARBA00047648"/>
    </source>
</evidence>
<feature type="compositionally biased region" description="Basic residues" evidence="16">
    <location>
        <begin position="1653"/>
        <end position="1662"/>
    </location>
</feature>
<dbReference type="Pfam" id="PF22989">
    <property type="entry name" value="DUF7030"/>
    <property type="match status" value="1"/>
</dbReference>
<feature type="compositionally biased region" description="Basic and acidic residues" evidence="16">
    <location>
        <begin position="343"/>
        <end position="352"/>
    </location>
</feature>
<sequence>MAYKCREEIVGKRFLSVSGYSKLKLGKISEWGWRSGVIRAASHKDNTNKDLQVLVEYDDVEWQRREWISVYKEGLFHLFLVEQGLSWGDRTDPFTSSQSSVLWPALTFTALVSTVDIPPQLQPVEFLYDKELAFKDYKQLKPYKEWDPTITGVKDYPELRTAVRRWHEQQDGQRILLTTPSVLVGFRVEVYRAEGTTQWYTAVIIGYNEATKDLTVTDDTVLEEHNEDPALVQMRLIGDGVVESIMRGENVGITPRRSRSTVLQTQHQQASRIVRGISGVNSNSTTGVTSRKPRTGKSLLLNDSTSLGCASPEPPDKGSLSKAVRKKKTNENETISAKPRLNNSKEDLENKQSKKRNCCNRSTGKKKVLEEANNGKLREVEIRIEDCLQNSSQAEALAALCRKSIKENSPEPEINKESDSIDKSADVKSSEPSSEVVCENDSTLDETSRSSRSSGSSVQLVPEVHGVDNAQTCESSSTSEAVVNEIVSEEDDCVIVAQRTIPKIDERECSSRGDDDGPLSSSPFSRMELAESANVGLLRFPDDRSDSGVSSLRSSSGDERSGSRSSALSSSDEPQQSAQIQSTNRSPLFIPANHSYNTPISSTSEPVRVWRDPSLLLESEPHVRHIHSVQHQSLLMSHPSTPAASGPPSTSAASHPATLYPPVPPPPSSLMSPHPLQPHLPPPGLYAHHLPDMLWKQRYPLPVGAHLLGPQGTHPAAEEILERERAYAQDRLLRERQNQEARELEKQQHKEREQKERERLERERQERDKIEREREREKHEKEREQERERQEKQRAEQAVHKHFEESFRRINQKSWNLKNLQPPQRMNNAEEERKRLDADHHQRHLVMRQDRYYGTAQRPPVSKAEYPPPAHSRVSTNKSVEKLSVHSSLPKAEVNVFGYPAYQPHNAFFVHEPKNKSEHHKQSMQPNTLVVTKSSGSTERDRDSLPNPPPLMSELKNSVIVKHDGKNQHHLETKASLAHSQSPKLRSSDMLGHYLPASAQSHKSSMYEYRSPTQSPHHLSHAPSPHHHMEPQNLGKSAAHQRPSPGQLSSPHHQRQSPHPHLQAHSSPELRYRNVSVTESQAMIYPSSGKSHMPSGYSYMQQSVSTVSHHNLGSNTPTNSKPKVSSPAPHHIYGKPSAGIGSGIPVVRAHEASAPVNPIPLTSKPPLSSSVSPSPFQQMSQYHPPHQQTTPVTSCLPPPAHSSRTSCIDTRPALYDRLYTPNTVPGGLSAKAIPHHGTSPPTAASAPSPVSRTPMQYCVSGVTHSSQNMIGGPAVQTQPLDLGVSSNNKYEMSISPKRKGTPVSSSSSPVGLEVKKRRIEQSSVTVQPHNLPVFTGSSQPQLARVSEPSPLIASAATTITTVVNTAAYRPPSANMIPASQSGIVEALPDVSVTAVTISGDVSRSTTSDSSVASTFVTVNSGVAPTVSSPAPGNPPAESPHTPIKSSVTPSMVDSEKSNSPGPTKLTNYPVRHLKKAWLQRHTGEDSEDTTGVTGGGSCVTLPMIIPTNLQNKDVPVTSLHNIGSMAVNSINKVKPFNSKTGRKTPHKDTASLNGHPSDSTKGEDSSSSDQDRGRKSPPKRKPPKVKRKKGGGAPKKINEEHKKRKNNQSVPVSESGSESEKESGSEKDSDSGASTTLTSVKKPSNLATPGKEPRKRGRRPKSSKNDKGEEPRPKKAKDEVSVPQRDPFRKPPVGQLKKTGESFLQDGPCFEVAPKLAKCRECRWTPNQRSKNMPNIFCRFYAFRRLRYTKNGQLAIAGFSDPHKDALEEDLKLWLPSAENPPADLDLETSRILLKQVGDHFCDLLVQEKDAHSEHMSDDKVIAWKRVVQGVREMCDVCETTLFNFHWACGKCGFVVCLDCYKGRKNGTVRVWGEPSQKDRDDFSWLLCTNRQPHEQEKLMLTQIIAGESLLKLGKLVHEMRELWNIEQFCGCAVSKEVSQKSNGARKEIIKSILLGESNGIKKEIKEELDFKGLINGNPIKDEKTSPLSWLADVALSNEDKKDCLDGDDSSSDSGSEGKYSTLRDLLMQKNGNAAVPPANNTSKSVKKTNMRLDTLDDVISSVIEDSVPKNNDISVDVKSELKHFVRRYNWQSKGRKPLPIRIMTLTESKVLYPDTPHSWLCDGKLLRLCDPNHGGNYKIFQDQWKRGQPVLVSDVAKLLNKDLWNPDAFARDFGDEKNDLINCMNGNLVPNQPMRKFWEGFDNFSKRLKDERGNPMLLKLKDWPPGEDFAEMLPSRFNDLMKVLPLSEYTHRTGKLNLASRLPDCFVRPDLGPKMYNAYGSALHPTKGTTNLHLDISDAVNVMVYVGIPKDGDSEEHIKEAFRAIDEAGCDILTRRRVRDKGELPGALWHIYNARDADKIRDLLNKIVVEKGGRLEPHHDPIHDQSCYLDGPLRERLYKEYGVEGYAIVQCLGDAVFIPAGAPHQVRNLHNCIKVAEDFVSPENIAHCFHLTQEFRDLSDTHSNHEDKLQIKNIIYHAVKDSLSSLTATLNKHLVKGEKETIEQNGTSAGGADNNLNSNLDSTEPA</sequence>